<evidence type="ECO:0000313" key="2">
    <source>
        <dbReference type="EMBL" id="MFC5463141.1"/>
    </source>
</evidence>
<evidence type="ECO:0000313" key="3">
    <source>
        <dbReference type="Proteomes" id="UP001596147"/>
    </source>
</evidence>
<protein>
    <recommendedName>
        <fullName evidence="1">YqgU-like 6-bladed beta-propeller domain-containing protein</fullName>
    </recommendedName>
</protein>
<sequence length="370" mass="42944">MQRNFTILICIISVLLLVGCTIEQTSLPPSTHPLKDNSISMKKIHSIIPINITKDQFERVYGWLDNHHILYSFTSEGKYILNKHNIMNGETNVILTSESPIVNVLIHESKEQIFVHTSPNGHLAQVYFMDNKGEITFETAIESFELAYEWNDFNPNIMLTTAFYEDWTFKVHKINVSHQQMEEIDNIQPFYKWLSEEDILIQSWAEEEMSFFAPLIRKSLNQRDDSSSVMQEVFRYDTFSDTVMVITVPDEIQSTLQYSFYTQDFSKLLFELSIPSLTQYSDWQVPYYDFVSTQSKFLTFAPLNHGSVDLYTDGYNLISLDLVVGEDVIEFENMENKPLSCSPDGLKCLYGFELEEVLDLQKGIRISLIK</sequence>
<name>A0ABW0LFC1_9BACI</name>
<proteinExistence type="predicted"/>
<dbReference type="Pfam" id="PF21101">
    <property type="entry name" value="YqgU"/>
    <property type="match status" value="1"/>
</dbReference>
<keyword evidence="3" id="KW-1185">Reference proteome</keyword>
<dbReference type="RefSeq" id="WP_382346319.1">
    <property type="nucleotide sequence ID" value="NZ_JBHSMC010000001.1"/>
</dbReference>
<feature type="domain" description="YqgU-like 6-bladed beta-propeller" evidence="1">
    <location>
        <begin position="85"/>
        <end position="351"/>
    </location>
</feature>
<dbReference type="InterPro" id="IPR048421">
    <property type="entry name" value="YqgU_beta-prop"/>
</dbReference>
<reference evidence="3" key="1">
    <citation type="journal article" date="2019" name="Int. J. Syst. Evol. Microbiol.">
        <title>The Global Catalogue of Microorganisms (GCM) 10K type strain sequencing project: providing services to taxonomists for standard genome sequencing and annotation.</title>
        <authorList>
            <consortium name="The Broad Institute Genomics Platform"/>
            <consortium name="The Broad Institute Genome Sequencing Center for Infectious Disease"/>
            <person name="Wu L."/>
            <person name="Ma J."/>
        </authorList>
    </citation>
    <scope>NUCLEOTIDE SEQUENCE [LARGE SCALE GENOMIC DNA]</scope>
    <source>
        <strain evidence="3">CGMCC 1.12237</strain>
    </source>
</reference>
<comment type="caution">
    <text evidence="2">The sequence shown here is derived from an EMBL/GenBank/DDBJ whole genome shotgun (WGS) entry which is preliminary data.</text>
</comment>
<dbReference type="Proteomes" id="UP001596147">
    <property type="component" value="Unassembled WGS sequence"/>
</dbReference>
<accession>A0ABW0LFC1</accession>
<dbReference type="EMBL" id="JBHSMC010000001">
    <property type="protein sequence ID" value="MFC5463141.1"/>
    <property type="molecule type" value="Genomic_DNA"/>
</dbReference>
<organism evidence="2 3">
    <name type="scientific">Lederbergia graminis</name>
    <dbReference type="NCBI Taxonomy" id="735518"/>
    <lineage>
        <taxon>Bacteria</taxon>
        <taxon>Bacillati</taxon>
        <taxon>Bacillota</taxon>
        <taxon>Bacilli</taxon>
        <taxon>Bacillales</taxon>
        <taxon>Bacillaceae</taxon>
        <taxon>Lederbergia</taxon>
    </lineage>
</organism>
<dbReference type="PROSITE" id="PS51257">
    <property type="entry name" value="PROKAR_LIPOPROTEIN"/>
    <property type="match status" value="1"/>
</dbReference>
<evidence type="ECO:0000259" key="1">
    <source>
        <dbReference type="Pfam" id="PF21101"/>
    </source>
</evidence>
<gene>
    <name evidence="2" type="ORF">ACFPM4_00090</name>
</gene>